<sequence>MNTSLNHALEKEVKHAREFKLEELRENGAKLAAAEVRVEILRERKWKLVEEMKALGHDFTATTEGMNVVLSAPPSMKW</sequence>
<dbReference type="AlphaFoldDB" id="A0A382HI59"/>
<reference evidence="1" key="1">
    <citation type="submission" date="2018-05" db="EMBL/GenBank/DDBJ databases">
        <authorList>
            <person name="Lanie J.A."/>
            <person name="Ng W.-L."/>
            <person name="Kazmierczak K.M."/>
            <person name="Andrzejewski T.M."/>
            <person name="Davidsen T.M."/>
            <person name="Wayne K.J."/>
            <person name="Tettelin H."/>
            <person name="Glass J.I."/>
            <person name="Rusch D."/>
            <person name="Podicherti R."/>
            <person name="Tsui H.-C.T."/>
            <person name="Winkler M.E."/>
        </authorList>
    </citation>
    <scope>NUCLEOTIDE SEQUENCE</scope>
</reference>
<organism evidence="1">
    <name type="scientific">marine metagenome</name>
    <dbReference type="NCBI Taxonomy" id="408172"/>
    <lineage>
        <taxon>unclassified sequences</taxon>
        <taxon>metagenomes</taxon>
        <taxon>ecological metagenomes</taxon>
    </lineage>
</organism>
<protein>
    <submittedName>
        <fullName evidence="1">Uncharacterized protein</fullName>
    </submittedName>
</protein>
<proteinExistence type="predicted"/>
<dbReference type="EMBL" id="UINC01061445">
    <property type="protein sequence ID" value="SVB87024.1"/>
    <property type="molecule type" value="Genomic_DNA"/>
</dbReference>
<name>A0A382HI59_9ZZZZ</name>
<gene>
    <name evidence="1" type="ORF">METZ01_LOCUS239878</name>
</gene>
<evidence type="ECO:0000313" key="1">
    <source>
        <dbReference type="EMBL" id="SVB87024.1"/>
    </source>
</evidence>
<accession>A0A382HI59</accession>